<feature type="domain" description="Rhodanese" evidence="3">
    <location>
        <begin position="162"/>
        <end position="271"/>
    </location>
</feature>
<name>A0A1I3TWH8_9BACL</name>
<dbReference type="PANTHER" id="PTHR11364">
    <property type="entry name" value="THIOSULFATE SULFERTANSFERASE"/>
    <property type="match status" value="1"/>
</dbReference>
<dbReference type="PANTHER" id="PTHR11364:SF27">
    <property type="entry name" value="SULFURTRANSFERASE"/>
    <property type="match status" value="1"/>
</dbReference>
<dbReference type="STRING" id="1884381.SAMN05518846_105126"/>
<dbReference type="GO" id="GO:0004792">
    <property type="term" value="F:thiosulfate-cyanide sulfurtransferase activity"/>
    <property type="evidence" value="ECO:0007669"/>
    <property type="project" value="InterPro"/>
</dbReference>
<protein>
    <submittedName>
        <fullName evidence="4">Thiosulfate/3-mercaptopyruvate sulfurtransferase</fullName>
    </submittedName>
</protein>
<dbReference type="Proteomes" id="UP000198915">
    <property type="component" value="Unassembled WGS sequence"/>
</dbReference>
<dbReference type="AlphaFoldDB" id="A0A1I3TWH8"/>
<dbReference type="Gene3D" id="3.40.250.10">
    <property type="entry name" value="Rhodanese-like domain"/>
    <property type="match status" value="2"/>
</dbReference>
<keyword evidence="2" id="KW-0677">Repeat</keyword>
<proteinExistence type="predicted"/>
<evidence type="ECO:0000259" key="3">
    <source>
        <dbReference type="PROSITE" id="PS50206"/>
    </source>
</evidence>
<dbReference type="SMART" id="SM00450">
    <property type="entry name" value="RHOD"/>
    <property type="match status" value="2"/>
</dbReference>
<evidence type="ECO:0000256" key="1">
    <source>
        <dbReference type="ARBA" id="ARBA00022679"/>
    </source>
</evidence>
<dbReference type="CDD" id="cd01448">
    <property type="entry name" value="TST_Repeat_1"/>
    <property type="match status" value="1"/>
</dbReference>
<organism evidence="4 5">
    <name type="scientific">Brevibacillus centrosporus</name>
    <dbReference type="NCBI Taxonomy" id="54910"/>
    <lineage>
        <taxon>Bacteria</taxon>
        <taxon>Bacillati</taxon>
        <taxon>Bacillota</taxon>
        <taxon>Bacilli</taxon>
        <taxon>Bacillales</taxon>
        <taxon>Paenibacillaceae</taxon>
        <taxon>Brevibacillus</taxon>
    </lineage>
</organism>
<dbReference type="SUPFAM" id="SSF52821">
    <property type="entry name" value="Rhodanese/Cell cycle control phosphatase"/>
    <property type="match status" value="2"/>
</dbReference>
<dbReference type="InterPro" id="IPR045078">
    <property type="entry name" value="TST/MPST-like"/>
</dbReference>
<keyword evidence="4" id="KW-0670">Pyruvate</keyword>
<dbReference type="PROSITE" id="PS00380">
    <property type="entry name" value="RHODANESE_1"/>
    <property type="match status" value="1"/>
</dbReference>
<sequence length="281" mass="31209">MQALVSPQWLHEHLHDDQIVIVDCRFNLSLAEAGSESFEQDHIPGALYFHLNRDLSGPKAEHGGRHPLPEPETFAAFLSQNGIDEQTTVIAYDDQEMAMAGRLWWLLRYLGHDKTAVLNGGYAAWKNAGYAVTAEVRTPTPRTFTPHVRSEMLVDISGVRERNPETILLDSRAGERYRGEVEPLDPKAGHIPGARHFFYKDNLGSDMTMLPIDKLQERVAPFADQEVIVYCGSGVTACTNLLALHAAGRTDVKLYAGSWSDWSSYDLPVAVGPTPADEIKE</sequence>
<evidence type="ECO:0000313" key="5">
    <source>
        <dbReference type="Proteomes" id="UP000198915"/>
    </source>
</evidence>
<dbReference type="InterPro" id="IPR001307">
    <property type="entry name" value="Thiosulphate_STrfase_CS"/>
</dbReference>
<keyword evidence="5" id="KW-1185">Reference proteome</keyword>
<dbReference type="InterPro" id="IPR001763">
    <property type="entry name" value="Rhodanese-like_dom"/>
</dbReference>
<accession>A0A1I3TWH8</accession>
<dbReference type="FunFam" id="3.40.250.10:FF:000035">
    <property type="entry name" value="Thiosulfate sulfurtransferase"/>
    <property type="match status" value="1"/>
</dbReference>
<feature type="domain" description="Rhodanese" evidence="3">
    <location>
        <begin position="15"/>
        <end position="134"/>
    </location>
</feature>
<dbReference type="Pfam" id="PF00581">
    <property type="entry name" value="Rhodanese"/>
    <property type="match status" value="2"/>
</dbReference>
<dbReference type="PROSITE" id="PS50206">
    <property type="entry name" value="RHODANESE_3"/>
    <property type="match status" value="2"/>
</dbReference>
<dbReference type="InterPro" id="IPR036873">
    <property type="entry name" value="Rhodanese-like_dom_sf"/>
</dbReference>
<gene>
    <name evidence="4" type="ORF">SAMN05518846_105126</name>
</gene>
<reference evidence="5" key="1">
    <citation type="submission" date="2016-10" db="EMBL/GenBank/DDBJ databases">
        <authorList>
            <person name="Varghese N."/>
            <person name="Submissions S."/>
        </authorList>
    </citation>
    <scope>NUCLEOTIDE SEQUENCE [LARGE SCALE GENOMIC DNA]</scope>
    <source>
        <strain evidence="5">OK042</strain>
    </source>
</reference>
<evidence type="ECO:0000313" key="4">
    <source>
        <dbReference type="EMBL" id="SFJ75002.1"/>
    </source>
</evidence>
<evidence type="ECO:0000256" key="2">
    <source>
        <dbReference type="ARBA" id="ARBA00022737"/>
    </source>
</evidence>
<dbReference type="EMBL" id="FORT01000005">
    <property type="protein sequence ID" value="SFJ75002.1"/>
    <property type="molecule type" value="Genomic_DNA"/>
</dbReference>
<dbReference type="CDD" id="cd01449">
    <property type="entry name" value="TST_Repeat_2"/>
    <property type="match status" value="1"/>
</dbReference>
<keyword evidence="1 4" id="KW-0808">Transferase</keyword>
<dbReference type="RefSeq" id="WP_092268026.1">
    <property type="nucleotide sequence ID" value="NZ_BJOE01000003.1"/>
</dbReference>